<evidence type="ECO:0000313" key="2">
    <source>
        <dbReference type="EMBL" id="WNH07893.1"/>
    </source>
</evidence>
<dbReference type="RefSeq" id="WP_415864726.1">
    <property type="nucleotide sequence ID" value="NZ_CP134537.1"/>
</dbReference>
<evidence type="ECO:0000256" key="1">
    <source>
        <dbReference type="SAM" id="SignalP"/>
    </source>
</evidence>
<protein>
    <submittedName>
        <fullName evidence="2">Uncharacterized protein</fullName>
    </submittedName>
</protein>
<organism evidence="2 3">
    <name type="scientific">Thalassobellus suaedae</name>
    <dbReference type="NCBI Taxonomy" id="3074124"/>
    <lineage>
        <taxon>Bacteria</taxon>
        <taxon>Pseudomonadati</taxon>
        <taxon>Bacteroidota</taxon>
        <taxon>Flavobacteriia</taxon>
        <taxon>Flavobacteriales</taxon>
        <taxon>Flavobacteriaceae</taxon>
        <taxon>Thalassobellus</taxon>
    </lineage>
</organism>
<feature type="signal peptide" evidence="1">
    <location>
        <begin position="1"/>
        <end position="19"/>
    </location>
</feature>
<reference evidence="2 3" key="1">
    <citation type="submission" date="2023-09" db="EMBL/GenBank/DDBJ databases">
        <title>Thalassobella suaedae gen. nov., sp. nov., a marine bacterium of the family Flavobacteriaceae isolated from a halophyte Suaeda japonica.</title>
        <authorList>
            <person name="Lee S.Y."/>
            <person name="Hwang C.Y."/>
        </authorList>
    </citation>
    <scope>NUCLEOTIDE SEQUENCE [LARGE SCALE GENOMIC DNA]</scope>
    <source>
        <strain evidence="2 3">HL-DH14</strain>
    </source>
</reference>
<name>A0ABY9XPW0_9FLAO</name>
<dbReference type="EMBL" id="CP134537">
    <property type="protein sequence ID" value="WNH07893.1"/>
    <property type="molecule type" value="Genomic_DNA"/>
</dbReference>
<feature type="chain" id="PRO_5045308565" evidence="1">
    <location>
        <begin position="20"/>
        <end position="48"/>
    </location>
</feature>
<gene>
    <name evidence="2" type="ORF">RHP51_11895</name>
</gene>
<sequence length="48" mass="5599">MKKFILPLFVLLLSLSTFAQKGRDKIKALKVSFITERLELTEQEAQQF</sequence>
<keyword evidence="1" id="KW-0732">Signal</keyword>
<accession>A0ABY9XPW0</accession>
<dbReference type="Proteomes" id="UP001302806">
    <property type="component" value="Chromosome"/>
</dbReference>
<proteinExistence type="predicted"/>
<evidence type="ECO:0000313" key="3">
    <source>
        <dbReference type="Proteomes" id="UP001302806"/>
    </source>
</evidence>